<evidence type="ECO:0000256" key="4">
    <source>
        <dbReference type="ARBA" id="ARBA00022723"/>
    </source>
</evidence>
<dbReference type="EMBL" id="JAGSPD010000004">
    <property type="protein sequence ID" value="MBV7268749.1"/>
    <property type="molecule type" value="Genomic_DNA"/>
</dbReference>
<evidence type="ECO:0000256" key="2">
    <source>
        <dbReference type="ARBA" id="ARBA00006706"/>
    </source>
</evidence>
<comment type="caution">
    <text evidence="6">The sequence shown here is derived from an EMBL/GenBank/DDBJ whole genome shotgun (WGS) entry which is preliminary data.</text>
</comment>
<keyword evidence="7" id="KW-1185">Reference proteome</keyword>
<keyword evidence="4" id="KW-0479">Metal-binding</keyword>
<dbReference type="PANTHER" id="PTHR12001:SF85">
    <property type="entry name" value="SHORT CHAIN ISOPRENYL DIPHOSPHATE SYNTHASE"/>
    <property type="match status" value="1"/>
</dbReference>
<dbReference type="SFLD" id="SFLDS00005">
    <property type="entry name" value="Isoprenoid_Synthase_Type_I"/>
    <property type="match status" value="1"/>
</dbReference>
<dbReference type="PROSITE" id="PS00723">
    <property type="entry name" value="POLYPRENYL_SYNTHASE_1"/>
    <property type="match status" value="1"/>
</dbReference>
<proteinExistence type="inferred from homology"/>
<evidence type="ECO:0000256" key="5">
    <source>
        <dbReference type="ARBA" id="ARBA00022842"/>
    </source>
</evidence>
<organism evidence="6 7">
    <name type="scientific">Winogradskyella luteola</name>
    <dbReference type="NCBI Taxonomy" id="2828330"/>
    <lineage>
        <taxon>Bacteria</taxon>
        <taxon>Pseudomonadati</taxon>
        <taxon>Bacteroidota</taxon>
        <taxon>Flavobacteriia</taxon>
        <taxon>Flavobacteriales</taxon>
        <taxon>Flavobacteriaceae</taxon>
        <taxon>Winogradskyella</taxon>
    </lineage>
</organism>
<dbReference type="GO" id="GO:0004659">
    <property type="term" value="F:prenyltransferase activity"/>
    <property type="evidence" value="ECO:0007669"/>
    <property type="project" value="InterPro"/>
</dbReference>
<dbReference type="PROSITE" id="PS00444">
    <property type="entry name" value="POLYPRENYL_SYNTHASE_2"/>
    <property type="match status" value="1"/>
</dbReference>
<evidence type="ECO:0000256" key="3">
    <source>
        <dbReference type="ARBA" id="ARBA00022679"/>
    </source>
</evidence>
<dbReference type="PANTHER" id="PTHR12001">
    <property type="entry name" value="GERANYLGERANYL PYROPHOSPHATE SYNTHASE"/>
    <property type="match status" value="1"/>
</dbReference>
<dbReference type="GO" id="GO:0046872">
    <property type="term" value="F:metal ion binding"/>
    <property type="evidence" value="ECO:0007669"/>
    <property type="project" value="UniProtKB-KW"/>
</dbReference>
<gene>
    <name evidence="6" type="ORF">KCG49_05995</name>
</gene>
<dbReference type="SFLD" id="SFLDG01017">
    <property type="entry name" value="Polyprenyl_Transferase_Like"/>
    <property type="match status" value="1"/>
</dbReference>
<comment type="cofactor">
    <cofactor evidence="1">
        <name>Mg(2+)</name>
        <dbReference type="ChEBI" id="CHEBI:18420"/>
    </cofactor>
</comment>
<keyword evidence="5" id="KW-0460">Magnesium</keyword>
<dbReference type="RefSeq" id="WP_218545297.1">
    <property type="nucleotide sequence ID" value="NZ_JAGSPD010000004.1"/>
</dbReference>
<keyword evidence="3" id="KW-0808">Transferase</keyword>
<reference evidence="6" key="1">
    <citation type="submission" date="2021-04" db="EMBL/GenBank/DDBJ databases">
        <authorList>
            <person name="Pira H."/>
            <person name="Risdian C."/>
            <person name="Wink J."/>
        </authorList>
    </citation>
    <scope>NUCLEOTIDE SEQUENCE</scope>
    <source>
        <strain evidence="6">WHY3</strain>
    </source>
</reference>
<accession>A0A9X1JPI5</accession>
<dbReference type="AlphaFoldDB" id="A0A9X1JPI5"/>
<comment type="similarity">
    <text evidence="2">Belongs to the FPP/GGPP synthase family.</text>
</comment>
<dbReference type="Pfam" id="PF00348">
    <property type="entry name" value="polyprenyl_synt"/>
    <property type="match status" value="1"/>
</dbReference>
<dbReference type="Proteomes" id="UP001138894">
    <property type="component" value="Unassembled WGS sequence"/>
</dbReference>
<dbReference type="InterPro" id="IPR000092">
    <property type="entry name" value="Polyprenyl_synt"/>
</dbReference>
<evidence type="ECO:0000313" key="6">
    <source>
        <dbReference type="EMBL" id="MBV7268749.1"/>
    </source>
</evidence>
<dbReference type="GO" id="GO:0008299">
    <property type="term" value="P:isoprenoid biosynthetic process"/>
    <property type="evidence" value="ECO:0007669"/>
    <property type="project" value="InterPro"/>
</dbReference>
<evidence type="ECO:0000256" key="1">
    <source>
        <dbReference type="ARBA" id="ARBA00001946"/>
    </source>
</evidence>
<evidence type="ECO:0000313" key="7">
    <source>
        <dbReference type="Proteomes" id="UP001138894"/>
    </source>
</evidence>
<protein>
    <submittedName>
        <fullName evidence="6">Polyprenyl synthetase family protein</fullName>
    </submittedName>
</protein>
<name>A0A9X1JPI5_9FLAO</name>
<dbReference type="CDD" id="cd00685">
    <property type="entry name" value="Trans_IPPS_HT"/>
    <property type="match status" value="1"/>
</dbReference>
<dbReference type="InterPro" id="IPR033749">
    <property type="entry name" value="Polyprenyl_synt_CS"/>
</dbReference>
<sequence>MQNIEAYQKSFLSYLEDFAVEKDPGNLYRPINYILKLGGKRLRPVLTLMTSEIFGGETKDAMDAALSVEVFHNFSLVHDDIMDDAPLRRGKETVHEKWNLNTGILSGDAMLILAYQLFENYEPNTFQALAKLFSKTALEVCEGQQYDIDFETRNDVAIPEYLKMIEYKTAVLIGAAMKMGAIVAKASENDQNLIYDFGRYLGIAFQLQDDYLDAFGNPETFGKQVGGDILENKKTYLYLKTLELGSEEDICSLLEVMSNNSITNAQKVDTVKKLFDDSGASKATQKAVEDYTNKAFDVLKSLNVSEDKKQLLRLFGEQLMNRRV</sequence>